<organism evidence="1 2">
    <name type="scientific">Spiroplasma syrphidicola EA-1</name>
    <dbReference type="NCBI Taxonomy" id="1276229"/>
    <lineage>
        <taxon>Bacteria</taxon>
        <taxon>Bacillati</taxon>
        <taxon>Mycoplasmatota</taxon>
        <taxon>Mollicutes</taxon>
        <taxon>Entomoplasmatales</taxon>
        <taxon>Spiroplasmataceae</taxon>
        <taxon>Spiroplasma</taxon>
    </lineage>
</organism>
<keyword evidence="2" id="KW-1185">Reference proteome</keyword>
<evidence type="ECO:0000313" key="1">
    <source>
        <dbReference type="EMBL" id="AGM25867.1"/>
    </source>
</evidence>
<dbReference type="AlphaFoldDB" id="R4U396"/>
<evidence type="ECO:0000313" key="2">
    <source>
        <dbReference type="Proteomes" id="UP000013963"/>
    </source>
</evidence>
<dbReference type="EMBL" id="CP005078">
    <property type="protein sequence ID" value="AGM25867.1"/>
    <property type="molecule type" value="Genomic_DNA"/>
</dbReference>
<dbReference type="Gene3D" id="3.30.70.1230">
    <property type="entry name" value="Nucleotide cyclase"/>
    <property type="match status" value="1"/>
</dbReference>
<accession>R4U396</accession>
<dbReference type="InterPro" id="IPR029787">
    <property type="entry name" value="Nucleotide_cyclase"/>
</dbReference>
<name>R4U396_9MOLU</name>
<dbReference type="Proteomes" id="UP000013963">
    <property type="component" value="Chromosome"/>
</dbReference>
<reference evidence="1 2" key="1">
    <citation type="journal article" date="2013" name="Genome Biol. Evol.">
        <title>Complete genomes of two dipteran-associated spiroplasmas provided insights into the origin, dynamics, and impacts of viral invasion in spiroplasma.</title>
        <authorList>
            <person name="Ku C."/>
            <person name="Lo W.S."/>
            <person name="Chen L.L."/>
            <person name="Kuo C.H."/>
        </authorList>
    </citation>
    <scope>NUCLEOTIDE SEQUENCE [LARGE SCALE GENOMIC DNA]</scope>
    <source>
        <strain evidence="1">EA-1</strain>
    </source>
</reference>
<sequence>MGSKYYREKARQRFKNKSFTNDSIELIALSIDIRRSTQMPFLLTKEETVEIVKPFIEECYILLQSRTIFNNFIYAGDGVIAVAHVNNNKDIFNETFDAAIDINTYLRDYRKWVKKMYNYHFDVGIGITYDNNTYREYIKNMPNSYNNVLYIGGAISKATKLSGITPKNIKGEKCYISASKEFRKFLSEENKRFIKLKNSKGTVYYSSTFWKED</sequence>
<evidence type="ECO:0008006" key="3">
    <source>
        <dbReference type="Google" id="ProtNLM"/>
    </source>
</evidence>
<dbReference type="HOGENOM" id="CLU_1293661_0_0_14"/>
<dbReference type="STRING" id="1276229.SSYRP_v1c02710"/>
<dbReference type="RefSeq" id="WP_016340516.1">
    <property type="nucleotide sequence ID" value="NC_021284.1"/>
</dbReference>
<proteinExistence type="predicted"/>
<dbReference type="SUPFAM" id="SSF55073">
    <property type="entry name" value="Nucleotide cyclase"/>
    <property type="match status" value="1"/>
</dbReference>
<dbReference type="KEGG" id="ssyr:SSYRP_v1c02710"/>
<dbReference type="PATRIC" id="fig|1276229.3.peg.270"/>
<dbReference type="OrthoDB" id="9844704at2"/>
<protein>
    <recommendedName>
        <fullName evidence="3">Guanylate cyclase domain-containing protein</fullName>
    </recommendedName>
</protein>
<gene>
    <name evidence="1" type="ORF">SSYRP_v1c02710</name>
</gene>